<evidence type="ECO:0000256" key="4">
    <source>
        <dbReference type="ARBA" id="ARBA00022801"/>
    </source>
</evidence>
<evidence type="ECO:0000313" key="15">
    <source>
        <dbReference type="Proteomes" id="UP000044026"/>
    </source>
</evidence>
<evidence type="ECO:0000256" key="1">
    <source>
        <dbReference type="ARBA" id="ARBA00022722"/>
    </source>
</evidence>
<dbReference type="GeneID" id="69580692"/>
<accession>A0A0B7HJ55</accession>
<keyword evidence="1" id="KW-0540">Nuclease</keyword>
<dbReference type="InterPro" id="IPR011604">
    <property type="entry name" value="PDDEXK-like_dom_sf"/>
</dbReference>
<keyword evidence="9" id="KW-0234">DNA repair</keyword>
<keyword evidence="10" id="KW-0413">Isomerase</keyword>
<dbReference type="InterPro" id="IPR014017">
    <property type="entry name" value="DNA_helicase_UvrD-like_C"/>
</dbReference>
<evidence type="ECO:0000256" key="8">
    <source>
        <dbReference type="ARBA" id="ARBA00023125"/>
    </source>
</evidence>
<dbReference type="RefSeq" id="WP_042001249.1">
    <property type="nucleotide sequence ID" value="NZ_CP022382.1"/>
</dbReference>
<dbReference type="Pfam" id="PF13361">
    <property type="entry name" value="UvrD_C"/>
    <property type="match status" value="1"/>
</dbReference>
<dbReference type="InterPro" id="IPR000212">
    <property type="entry name" value="DNA_helicase_UvrD/REP"/>
</dbReference>
<dbReference type="GO" id="GO:0000725">
    <property type="term" value="P:recombinational repair"/>
    <property type="evidence" value="ECO:0007669"/>
    <property type="project" value="TreeGrafter"/>
</dbReference>
<dbReference type="GO" id="GO:0043138">
    <property type="term" value="F:3'-5' DNA helicase activity"/>
    <property type="evidence" value="ECO:0007669"/>
    <property type="project" value="UniProtKB-EC"/>
</dbReference>
<evidence type="ECO:0000256" key="6">
    <source>
        <dbReference type="ARBA" id="ARBA00022839"/>
    </source>
</evidence>
<dbReference type="GO" id="GO:0003677">
    <property type="term" value="F:DNA binding"/>
    <property type="evidence" value="ECO:0007669"/>
    <property type="project" value="UniProtKB-KW"/>
</dbReference>
<evidence type="ECO:0000313" key="14">
    <source>
        <dbReference type="EMBL" id="CEN39275.1"/>
    </source>
</evidence>
<keyword evidence="7" id="KW-0067">ATP-binding</keyword>
<dbReference type="InterPro" id="IPR014016">
    <property type="entry name" value="UvrD-like_ATP-bd"/>
</dbReference>
<sequence>MESYVIYNASAGSGKTYGLVKAYLKIVLNSKNPDTFRSLLAITFTNKAVFEMKNRIIEMLMLFSDEKSLTQPHSMFTELEKELKMAPIELQMRSQRVLTHILHNYAAFSINTIDGFNHRLIRNFAFDLHLSQFFEVQMDAKTILQKSVDNLLARAGEIPEITQLLTQFSKEKIKEDKNWDATKELLAVAEMLTKENHYQALQTIKEKTIADFEALETCLKNKRRQNQQVLKNASQRFLQITEEKGLDESAFLRGSVYKFFRGVFLSPENEPSWDLGWQADIFNEEKPLYPISKAKFLDTDRIEALRPEIVKLFEEVKQAYANINFFNNALNLIVPLALLGQIQNEIEEIKKEDNILPIWEFNGVISKEIISQPAPFIYERIGERYRHYFIDEFQDTSVLQWNNFIPLILNAVQSESINNQRGSVLLVGDAKQSIYRWRGGKAEQFMELYLGEKNPFFVPGIQVNLLENYRSLPEIIRFNNAFFTFVAQKFETPKYRDLYEKNTQNIPKNKQENALQGYLNIQFVSPQENIYDNEDEDAVEFLSEREQTYCKAVLEAIQHANSCGVADKDICILVRKNQQGTVLASFLSSEGKNIISSESLLLDNVASIRFLVALLTMIYKPESQESKFNMLLEFVTLKKTSEIHRFITHYMEVPIETFFKDFHFSTEIFFTYSFYEGIAYAIQCFELAEDSDAYLSHFMNIVFDFKNKRRGGIAEFLQFWEDEKDKLSINTPEGFDAISIMTVHKSKGLSAPVIIYAFADSPIGSPKREAIWYPVNPDEFEGFSNLLVKNTKSLALYHPDSAQVVKSLEEQQLLDDINVLYVALTRPESFLYVITALPTKKSDSYGTLFQEFLAQQGQWHTEKNKYEFGVPVFVTKAKETPQNGVVAFQKGWKTPSYKIATKSAMLWDTSLQNAIEKGNIMHHLLAQLTYANEMDWVIEKSVSHGIIQNEQRQHITNLLKQMINHEKIKPFFSEDYRYFTERDFLGDDGNYFRPDRIALTQDDCAYIIDYKTGKHRVDNELQMAYYAENLQNLGWTIKGLFLVYINTEVEVIELKM</sequence>
<keyword evidence="5" id="KW-0347">Helicase</keyword>
<dbReference type="EMBL" id="CDOE01000074">
    <property type="protein sequence ID" value="CEN39275.1"/>
    <property type="molecule type" value="Genomic_DNA"/>
</dbReference>
<comment type="catalytic activity">
    <reaction evidence="13">
        <text>ATP + H2O = ADP + phosphate + H(+)</text>
        <dbReference type="Rhea" id="RHEA:13065"/>
        <dbReference type="ChEBI" id="CHEBI:15377"/>
        <dbReference type="ChEBI" id="CHEBI:15378"/>
        <dbReference type="ChEBI" id="CHEBI:30616"/>
        <dbReference type="ChEBI" id="CHEBI:43474"/>
        <dbReference type="ChEBI" id="CHEBI:456216"/>
        <dbReference type="EC" id="5.6.2.4"/>
    </reaction>
</comment>
<evidence type="ECO:0000256" key="10">
    <source>
        <dbReference type="ARBA" id="ARBA00023235"/>
    </source>
</evidence>
<dbReference type="Pfam" id="PF00580">
    <property type="entry name" value="UvrD-helicase"/>
    <property type="match status" value="2"/>
</dbReference>
<keyword evidence="4 14" id="KW-0378">Hydrolase</keyword>
<name>A0A0B7HJ55_9FLAO</name>
<dbReference type="AlphaFoldDB" id="A0A0B7HJ55"/>
<dbReference type="Gene3D" id="1.10.3170.10">
    <property type="entry name" value="Recbcd, chain B, domain 2"/>
    <property type="match status" value="1"/>
</dbReference>
<evidence type="ECO:0000256" key="13">
    <source>
        <dbReference type="ARBA" id="ARBA00048988"/>
    </source>
</evidence>
<dbReference type="InterPro" id="IPR027417">
    <property type="entry name" value="P-loop_NTPase"/>
</dbReference>
<keyword evidence="2" id="KW-0547">Nucleotide-binding</keyword>
<evidence type="ECO:0000256" key="12">
    <source>
        <dbReference type="ARBA" id="ARBA00034808"/>
    </source>
</evidence>
<dbReference type="PROSITE" id="PS51198">
    <property type="entry name" value="UVRD_HELICASE_ATP_BIND"/>
    <property type="match status" value="1"/>
</dbReference>
<dbReference type="SUPFAM" id="SSF52540">
    <property type="entry name" value="P-loop containing nucleoside triphosphate hydrolases"/>
    <property type="match status" value="1"/>
</dbReference>
<dbReference type="Proteomes" id="UP000044026">
    <property type="component" value="Unassembled WGS sequence"/>
</dbReference>
<dbReference type="PANTHER" id="PTHR11070">
    <property type="entry name" value="UVRD / RECB / PCRA DNA HELICASE FAMILY MEMBER"/>
    <property type="match status" value="1"/>
</dbReference>
<evidence type="ECO:0000256" key="11">
    <source>
        <dbReference type="ARBA" id="ARBA00034617"/>
    </source>
</evidence>
<evidence type="ECO:0000256" key="2">
    <source>
        <dbReference type="ARBA" id="ARBA00022741"/>
    </source>
</evidence>
<evidence type="ECO:0000256" key="5">
    <source>
        <dbReference type="ARBA" id="ARBA00022806"/>
    </source>
</evidence>
<proteinExistence type="predicted"/>
<keyword evidence="6" id="KW-0269">Exonuclease</keyword>
<dbReference type="PROSITE" id="PS51217">
    <property type="entry name" value="UVRD_HELICASE_CTER"/>
    <property type="match status" value="1"/>
</dbReference>
<dbReference type="GO" id="GO:0005829">
    <property type="term" value="C:cytosol"/>
    <property type="evidence" value="ECO:0007669"/>
    <property type="project" value="TreeGrafter"/>
</dbReference>
<reference evidence="14 15" key="1">
    <citation type="submission" date="2015-01" db="EMBL/GenBank/DDBJ databases">
        <authorList>
            <person name="Xiang T."/>
            <person name="Song Y."/>
            <person name="Huang L."/>
            <person name="Wang B."/>
            <person name="Wu P."/>
        </authorList>
    </citation>
    <scope>NUCLEOTIDE SEQUENCE [LARGE SCALE GENOMIC DNA]</scope>
    <source>
        <strain evidence="14 15">Cc12</strain>
    </source>
</reference>
<dbReference type="PANTHER" id="PTHR11070:SF67">
    <property type="entry name" value="DNA 3'-5' HELICASE"/>
    <property type="match status" value="1"/>
</dbReference>
<keyword evidence="8" id="KW-0238">DNA-binding</keyword>
<keyword evidence="3" id="KW-0227">DNA damage</keyword>
<dbReference type="Gene3D" id="3.90.320.10">
    <property type="match status" value="1"/>
</dbReference>
<dbReference type="GO" id="GO:0004527">
    <property type="term" value="F:exonuclease activity"/>
    <property type="evidence" value="ECO:0007669"/>
    <property type="project" value="UniProtKB-KW"/>
</dbReference>
<evidence type="ECO:0000256" key="3">
    <source>
        <dbReference type="ARBA" id="ARBA00022763"/>
    </source>
</evidence>
<dbReference type="GO" id="GO:0005524">
    <property type="term" value="F:ATP binding"/>
    <property type="evidence" value="ECO:0007669"/>
    <property type="project" value="UniProtKB-UniRule"/>
</dbReference>
<dbReference type="Gene3D" id="3.40.50.300">
    <property type="entry name" value="P-loop containing nucleotide triphosphate hydrolases"/>
    <property type="match status" value="3"/>
</dbReference>
<comment type="catalytic activity">
    <reaction evidence="11">
        <text>Couples ATP hydrolysis with the unwinding of duplex DNA by translocating in the 3'-5' direction.</text>
        <dbReference type="EC" id="5.6.2.4"/>
    </reaction>
</comment>
<dbReference type="EC" id="5.6.2.4" evidence="12"/>
<evidence type="ECO:0000256" key="9">
    <source>
        <dbReference type="ARBA" id="ARBA00023204"/>
    </source>
</evidence>
<organism evidence="14 15">
    <name type="scientific">Capnocytophaga canimorsus</name>
    <dbReference type="NCBI Taxonomy" id="28188"/>
    <lineage>
        <taxon>Bacteria</taxon>
        <taxon>Pseudomonadati</taxon>
        <taxon>Bacteroidota</taxon>
        <taxon>Flavobacteriia</taxon>
        <taxon>Flavobacteriales</taxon>
        <taxon>Flavobacteriaceae</taxon>
        <taxon>Capnocytophaga</taxon>
    </lineage>
</organism>
<protein>
    <recommendedName>
        <fullName evidence="12">DNA 3'-5' helicase</fullName>
        <ecNumber evidence="12">5.6.2.4</ecNumber>
    </recommendedName>
</protein>
<evidence type="ECO:0000256" key="7">
    <source>
        <dbReference type="ARBA" id="ARBA00022840"/>
    </source>
</evidence>
<gene>
    <name evidence="14" type="ORF">CCAN12_760015</name>
</gene>